<feature type="region of interest" description="Disordered" evidence="2">
    <location>
        <begin position="1"/>
        <end position="201"/>
    </location>
</feature>
<gene>
    <name evidence="3" type="ORF">Poli38472_009250</name>
</gene>
<accession>A0A8K1FNY0</accession>
<feature type="region of interest" description="Disordered" evidence="2">
    <location>
        <begin position="391"/>
        <end position="410"/>
    </location>
</feature>
<evidence type="ECO:0000256" key="2">
    <source>
        <dbReference type="SAM" id="MobiDB-lite"/>
    </source>
</evidence>
<reference evidence="3" key="1">
    <citation type="submission" date="2019-03" db="EMBL/GenBank/DDBJ databases">
        <title>Long read genome sequence of the mycoparasitic Pythium oligandrum ATCC 38472 isolated from sugarbeet rhizosphere.</title>
        <authorList>
            <person name="Gaulin E."/>
        </authorList>
    </citation>
    <scope>NUCLEOTIDE SEQUENCE</scope>
    <source>
        <strain evidence="3">ATCC 38472_TT</strain>
    </source>
</reference>
<dbReference type="AlphaFoldDB" id="A0A8K1FNY0"/>
<evidence type="ECO:0000313" key="4">
    <source>
        <dbReference type="Proteomes" id="UP000794436"/>
    </source>
</evidence>
<comment type="caution">
    <text evidence="3">The sequence shown here is derived from an EMBL/GenBank/DDBJ whole genome shotgun (WGS) entry which is preliminary data.</text>
</comment>
<name>A0A8K1FNY0_PYTOL</name>
<evidence type="ECO:0008006" key="5">
    <source>
        <dbReference type="Google" id="ProtNLM"/>
    </source>
</evidence>
<proteinExistence type="predicted"/>
<feature type="coiled-coil region" evidence="1">
    <location>
        <begin position="242"/>
        <end position="269"/>
    </location>
</feature>
<evidence type="ECO:0000313" key="3">
    <source>
        <dbReference type="EMBL" id="TMW65083.1"/>
    </source>
</evidence>
<protein>
    <recommendedName>
        <fullName evidence="5">Fibrous sheath-interacting protein 1</fullName>
    </recommendedName>
</protein>
<organism evidence="3 4">
    <name type="scientific">Pythium oligandrum</name>
    <name type="common">Mycoparasitic fungus</name>
    <dbReference type="NCBI Taxonomy" id="41045"/>
    <lineage>
        <taxon>Eukaryota</taxon>
        <taxon>Sar</taxon>
        <taxon>Stramenopiles</taxon>
        <taxon>Oomycota</taxon>
        <taxon>Peronosporomycetes</taxon>
        <taxon>Pythiales</taxon>
        <taxon>Pythiaceae</taxon>
        <taxon>Pythium</taxon>
    </lineage>
</organism>
<sequence>MQRPKSEGQTGVKPWTPQLRSMNALSRSMDASAASRYDLSGSEDEDTKPRASRPRRPLTTPKARIQRFVLGPGQTHVQEAQQAAKHEIFMTHLPDSPPRQYSTQRKVPVVPLIETSSAQTAPVAPDDDDDDATSMETPGDMMDEEASPRRDESGASEDDRESVEASSDSLEASMVEPLEGSTEDRPEVHESTDLSDSSLKMPVIGPMVMDVRSVALDVDDATRDPADDFPEHDEDEEAYRHLQEVRVQIAEEEERREQVRQELVAYVSSLTSRRDDDGQEWLTFPRNYQQILSLMTERDIREEEEEDASSASSRVSTAGASERQKSWSRVLIQDSLSKQQAYGVLDESEDGANGEGSLATKIALKMARIRQLDAVLEAKLGKDIYDATPLGKKTKPRQSAATSHVNAPKQRAFVTQPESITKEDLLKRMSDNAVPKNNAEGQKLIGNAAKMNLSRDEELRLQRLLREGDNSAGVSTKEYQMEESAKAEIERLLEEKRGAYQSALLEPMEEILEEEPETQGPTSSAIKRKPNVVQEIRRDRLRKQRLQKIDEELKFLQANEAIPILPDDEEGDCDDTRSEQSYVTTTSMLSTCSTRSGITRRQLNQFVAMEMHKTESATPRASPDEIQYLLRSLSHLSMSRPATMTV</sequence>
<feature type="region of interest" description="Disordered" evidence="2">
    <location>
        <begin position="300"/>
        <end position="320"/>
    </location>
</feature>
<dbReference type="Proteomes" id="UP000794436">
    <property type="component" value="Unassembled WGS sequence"/>
</dbReference>
<evidence type="ECO:0000256" key="1">
    <source>
        <dbReference type="SAM" id="Coils"/>
    </source>
</evidence>
<dbReference type="EMBL" id="SPLM01000038">
    <property type="protein sequence ID" value="TMW65083.1"/>
    <property type="molecule type" value="Genomic_DNA"/>
</dbReference>
<feature type="compositionally biased region" description="Low complexity" evidence="2">
    <location>
        <begin position="309"/>
        <end position="320"/>
    </location>
</feature>
<dbReference type="OrthoDB" id="77404at2759"/>
<keyword evidence="4" id="KW-1185">Reference proteome</keyword>
<feature type="compositionally biased region" description="Basic and acidic residues" evidence="2">
    <location>
        <begin position="182"/>
        <end position="192"/>
    </location>
</feature>
<keyword evidence="1" id="KW-0175">Coiled coil</keyword>